<dbReference type="GO" id="GO:0005524">
    <property type="term" value="F:ATP binding"/>
    <property type="evidence" value="ECO:0007669"/>
    <property type="project" value="UniProtKB-UniRule"/>
</dbReference>
<proteinExistence type="inferred from homology"/>
<dbReference type="PROSITE" id="PS50889">
    <property type="entry name" value="S4"/>
    <property type="match status" value="1"/>
</dbReference>
<feature type="short sequence motif" description="'HIGH' region" evidence="10">
    <location>
        <begin position="66"/>
        <end position="75"/>
    </location>
</feature>
<evidence type="ECO:0000259" key="12">
    <source>
        <dbReference type="SMART" id="SM00363"/>
    </source>
</evidence>
<dbReference type="SUPFAM" id="SSF52374">
    <property type="entry name" value="Nucleotidylyl transferase"/>
    <property type="match status" value="1"/>
</dbReference>
<reference evidence="13" key="1">
    <citation type="journal article" date="2020" name="mSystems">
        <title>Genome- and Community-Level Interaction Insights into Carbon Utilization and Element Cycling Functions of Hydrothermarchaeota in Hydrothermal Sediment.</title>
        <authorList>
            <person name="Zhou Z."/>
            <person name="Liu Y."/>
            <person name="Xu W."/>
            <person name="Pan J."/>
            <person name="Luo Z.H."/>
            <person name="Li M."/>
        </authorList>
    </citation>
    <scope>NUCLEOTIDE SEQUENCE [LARGE SCALE GENOMIC DNA]</scope>
    <source>
        <strain evidence="13">SpSt-897</strain>
    </source>
</reference>
<keyword evidence="2 10" id="KW-0963">Cytoplasm</keyword>
<dbReference type="InterPro" id="IPR024108">
    <property type="entry name" value="Tyr-tRNA-ligase_bac_2"/>
</dbReference>
<dbReference type="NCBIfam" id="TIGR00234">
    <property type="entry name" value="tyrS"/>
    <property type="match status" value="1"/>
</dbReference>
<dbReference type="Gene3D" id="3.10.290.10">
    <property type="entry name" value="RNA-binding S4 domain"/>
    <property type="match status" value="1"/>
</dbReference>
<evidence type="ECO:0000313" key="13">
    <source>
        <dbReference type="EMBL" id="HGF33225.1"/>
    </source>
</evidence>
<dbReference type="Gene3D" id="1.10.240.10">
    <property type="entry name" value="Tyrosyl-Transfer RNA Synthetase"/>
    <property type="match status" value="1"/>
</dbReference>
<dbReference type="GO" id="GO:0003723">
    <property type="term" value="F:RNA binding"/>
    <property type="evidence" value="ECO:0007669"/>
    <property type="project" value="UniProtKB-KW"/>
</dbReference>
<dbReference type="HAMAP" id="MF_02007">
    <property type="entry name" value="Tyr_tRNA_synth_type2"/>
    <property type="match status" value="1"/>
</dbReference>
<dbReference type="InterPro" id="IPR002305">
    <property type="entry name" value="aa-tRNA-synth_Ic"/>
</dbReference>
<dbReference type="InterPro" id="IPR001412">
    <property type="entry name" value="aa-tRNA-synth_I_CS"/>
</dbReference>
<evidence type="ECO:0000256" key="9">
    <source>
        <dbReference type="ARBA" id="ARBA00048248"/>
    </source>
</evidence>
<evidence type="ECO:0000256" key="10">
    <source>
        <dbReference type="HAMAP-Rule" id="MF_02007"/>
    </source>
</evidence>
<protein>
    <recommendedName>
        <fullName evidence="10">Tyrosine--tRNA ligase</fullName>
        <ecNumber evidence="10">6.1.1.1</ecNumber>
    </recommendedName>
    <alternativeName>
        <fullName evidence="10">Tyrosyl-tRNA synthetase</fullName>
        <shortName evidence="10">TyrRS</shortName>
    </alternativeName>
</protein>
<dbReference type="SMART" id="SM00363">
    <property type="entry name" value="S4"/>
    <property type="match status" value="1"/>
</dbReference>
<dbReference type="PRINTS" id="PR01040">
    <property type="entry name" value="TRNASYNTHTYR"/>
</dbReference>
<evidence type="ECO:0000256" key="5">
    <source>
        <dbReference type="ARBA" id="ARBA00022840"/>
    </source>
</evidence>
<dbReference type="GO" id="GO:0005829">
    <property type="term" value="C:cytosol"/>
    <property type="evidence" value="ECO:0007669"/>
    <property type="project" value="TreeGrafter"/>
</dbReference>
<comment type="function">
    <text evidence="10">Catalyzes the attachment of tyrosine to tRNA(Tyr) in a two-step reaction: tyrosine is first activated by ATP to form Tyr-AMP and then transferred to the acceptor end of tRNA(Tyr).</text>
</comment>
<dbReference type="InterPro" id="IPR002942">
    <property type="entry name" value="S4_RNA-bd"/>
</dbReference>
<dbReference type="InterPro" id="IPR002307">
    <property type="entry name" value="Tyr-tRNA-ligase"/>
</dbReference>
<dbReference type="CDD" id="cd00165">
    <property type="entry name" value="S4"/>
    <property type="match status" value="1"/>
</dbReference>
<dbReference type="FunFam" id="3.10.290.10:FF:000022">
    <property type="entry name" value="Tyrosine--tRNA ligase"/>
    <property type="match status" value="1"/>
</dbReference>
<feature type="short sequence motif" description="'KMSKS' region" evidence="10">
    <location>
        <begin position="250"/>
        <end position="254"/>
    </location>
</feature>
<dbReference type="AlphaFoldDB" id="A0A7C3Z0S1"/>
<comment type="subcellular location">
    <subcellularLocation>
        <location evidence="10">Cytoplasm</location>
    </subcellularLocation>
</comment>
<dbReference type="PROSITE" id="PS00178">
    <property type="entry name" value="AA_TRNA_LIGASE_I"/>
    <property type="match status" value="1"/>
</dbReference>
<keyword evidence="3 10" id="KW-0436">Ligase</keyword>
<feature type="binding site" evidence="10">
    <location>
        <position position="253"/>
    </location>
    <ligand>
        <name>ATP</name>
        <dbReference type="ChEBI" id="CHEBI:30616"/>
    </ligand>
</feature>
<comment type="caution">
    <text evidence="13">The sequence shown here is derived from an EMBL/GenBank/DDBJ whole genome shotgun (WGS) entry which is preliminary data.</text>
</comment>
<accession>A0A7C3Z0S1</accession>
<dbReference type="Pfam" id="PF00579">
    <property type="entry name" value="tRNA-synt_1b"/>
    <property type="match status" value="1"/>
</dbReference>
<evidence type="ECO:0000256" key="3">
    <source>
        <dbReference type="ARBA" id="ARBA00022598"/>
    </source>
</evidence>
<keyword evidence="8 10" id="KW-0030">Aminoacyl-tRNA synthetase</keyword>
<dbReference type="PANTHER" id="PTHR11766:SF1">
    <property type="entry name" value="TYROSINE--TRNA LIGASE"/>
    <property type="match status" value="1"/>
</dbReference>
<dbReference type="Gene3D" id="3.40.50.620">
    <property type="entry name" value="HUPs"/>
    <property type="match status" value="1"/>
</dbReference>
<evidence type="ECO:0000256" key="7">
    <source>
        <dbReference type="ARBA" id="ARBA00022917"/>
    </source>
</evidence>
<dbReference type="InterPro" id="IPR036986">
    <property type="entry name" value="S4_RNA-bd_sf"/>
</dbReference>
<dbReference type="FunFam" id="1.10.240.10:FF:000006">
    <property type="entry name" value="Tyrosine--tRNA ligase"/>
    <property type="match status" value="1"/>
</dbReference>
<comment type="subunit">
    <text evidence="1 10">Homodimer.</text>
</comment>
<comment type="similarity">
    <text evidence="10">Belongs to the class-I aminoacyl-tRNA synthetase family. TyrS type 2 subfamily.</text>
</comment>
<name>A0A7C3Z0S1_9BACT</name>
<sequence length="427" mass="47585">MPPAALSLAVGKKIPWRKISVKPVDEQLALIKKGVQEIIREEELKERLTRSLKTGKPLRVKAGFDPTAPDLHLGHTVLIHKLKHFQDLGHQVIFLIGDFTGLIGDPSGKSETRPPLTEEEVKANAATYERQIFKVLDPGRTIIDFNSRWMKQMSAQDLIRLAARHTVARMLERDDFHKRYASQIPIAIHEFLYPLIQAYDSVALKADVELGGTDQKFNLLVGRDIQREYGQEPQIVITLPLLEGLDGVQKMSKSLGNYVGIDEPPPIMFGKLMSLPDSLMLRYYELLSDISPDDLAKLARDLESGAKHPRDAKEELAREITARYHGAAAAEQAAREFVKVFREGGLPEVIEEVVLAAATANVWLPKVMVEAGLAGSTSEGRRLISQGGVQVDGEKITDINAEIQAGRTFLLQVGKRRFKRVTLKTDN</sequence>
<dbReference type="InterPro" id="IPR014729">
    <property type="entry name" value="Rossmann-like_a/b/a_fold"/>
</dbReference>
<feature type="domain" description="RNA-binding S4" evidence="12">
    <location>
        <begin position="362"/>
        <end position="424"/>
    </location>
</feature>
<gene>
    <name evidence="10" type="primary">tyrS</name>
    <name evidence="13" type="ORF">ENW96_02405</name>
</gene>
<dbReference type="PANTHER" id="PTHR11766">
    <property type="entry name" value="TYROSYL-TRNA SYNTHETASE"/>
    <property type="match status" value="1"/>
</dbReference>
<keyword evidence="4 10" id="KW-0547">Nucleotide-binding</keyword>
<dbReference type="GO" id="GO:0004831">
    <property type="term" value="F:tyrosine-tRNA ligase activity"/>
    <property type="evidence" value="ECO:0007669"/>
    <property type="project" value="UniProtKB-UniRule"/>
</dbReference>
<dbReference type="CDD" id="cd00805">
    <property type="entry name" value="TyrRS_core"/>
    <property type="match status" value="1"/>
</dbReference>
<dbReference type="EC" id="6.1.1.1" evidence="10"/>
<dbReference type="GO" id="GO:0006437">
    <property type="term" value="P:tyrosyl-tRNA aminoacylation"/>
    <property type="evidence" value="ECO:0007669"/>
    <property type="project" value="UniProtKB-UniRule"/>
</dbReference>
<evidence type="ECO:0000256" key="4">
    <source>
        <dbReference type="ARBA" id="ARBA00022741"/>
    </source>
</evidence>
<evidence type="ECO:0000256" key="6">
    <source>
        <dbReference type="ARBA" id="ARBA00022884"/>
    </source>
</evidence>
<evidence type="ECO:0000256" key="1">
    <source>
        <dbReference type="ARBA" id="ARBA00011738"/>
    </source>
</evidence>
<keyword evidence="5 10" id="KW-0067">ATP-binding</keyword>
<evidence type="ECO:0000256" key="8">
    <source>
        <dbReference type="ARBA" id="ARBA00023146"/>
    </source>
</evidence>
<dbReference type="Pfam" id="PF01479">
    <property type="entry name" value="S4"/>
    <property type="match status" value="1"/>
</dbReference>
<keyword evidence="7 10" id="KW-0648">Protein biosynthesis</keyword>
<organism evidence="13">
    <name type="scientific">Desulfobacca acetoxidans</name>
    <dbReference type="NCBI Taxonomy" id="60893"/>
    <lineage>
        <taxon>Bacteria</taxon>
        <taxon>Pseudomonadati</taxon>
        <taxon>Thermodesulfobacteriota</taxon>
        <taxon>Desulfobaccia</taxon>
        <taxon>Desulfobaccales</taxon>
        <taxon>Desulfobaccaceae</taxon>
        <taxon>Desulfobacca</taxon>
    </lineage>
</organism>
<dbReference type="EMBL" id="DTMF01000060">
    <property type="protein sequence ID" value="HGF33225.1"/>
    <property type="molecule type" value="Genomic_DNA"/>
</dbReference>
<dbReference type="FunFam" id="3.40.50.620:FF:000061">
    <property type="entry name" value="Tyrosine--tRNA ligase"/>
    <property type="match status" value="1"/>
</dbReference>
<evidence type="ECO:0000256" key="11">
    <source>
        <dbReference type="PROSITE-ProRule" id="PRU00182"/>
    </source>
</evidence>
<dbReference type="InterPro" id="IPR024088">
    <property type="entry name" value="Tyr-tRNA-ligase_bac-type"/>
</dbReference>
<keyword evidence="6 11" id="KW-0694">RNA-binding</keyword>
<dbReference type="SUPFAM" id="SSF55174">
    <property type="entry name" value="Alpha-L RNA-binding motif"/>
    <property type="match status" value="1"/>
</dbReference>
<comment type="catalytic activity">
    <reaction evidence="9 10">
        <text>tRNA(Tyr) + L-tyrosine + ATP = L-tyrosyl-tRNA(Tyr) + AMP + diphosphate + H(+)</text>
        <dbReference type="Rhea" id="RHEA:10220"/>
        <dbReference type="Rhea" id="RHEA-COMP:9706"/>
        <dbReference type="Rhea" id="RHEA-COMP:9707"/>
        <dbReference type="ChEBI" id="CHEBI:15378"/>
        <dbReference type="ChEBI" id="CHEBI:30616"/>
        <dbReference type="ChEBI" id="CHEBI:33019"/>
        <dbReference type="ChEBI" id="CHEBI:58315"/>
        <dbReference type="ChEBI" id="CHEBI:78442"/>
        <dbReference type="ChEBI" id="CHEBI:78536"/>
        <dbReference type="ChEBI" id="CHEBI:456215"/>
        <dbReference type="EC" id="6.1.1.1"/>
    </reaction>
</comment>
<evidence type="ECO:0000256" key="2">
    <source>
        <dbReference type="ARBA" id="ARBA00022490"/>
    </source>
</evidence>